<evidence type="ECO:0000256" key="1">
    <source>
        <dbReference type="SAM" id="MobiDB-lite"/>
    </source>
</evidence>
<name>A0A3Q0IQN2_DIACI</name>
<keyword evidence="2" id="KW-1185">Reference proteome</keyword>
<sequence length="661" mass="74647">MNVTSPVKNIFLTLYLLNNTFNENLFYDRETQMKQFDVTGRKYPTKPEDQVVASDTQNRSVNLMKTLPLLQIPPSWTNNVGSLHAFLSRESWNDYLRRYKQPSLSKGHIKSFSNNNNRALKVTFRKKSLDDDDQETNPGTESKENGELTRLNNETIINQKNFFIILPESTVSPTKRNYSQTLNQIAKGGQGAINKLSGIVKSKINKTTTTASIFRNKLPDSAQEVLDRIQMNSSGPTCILHEGTTFIIIPDSKTIFTTPHPTKEAFFNLLNTTQMLSAASLLNNMKHNISEKYAKANKGSSTTSKLNTQKIIIPSTFDGKDNSFKPTIQTILPRISKRPNNSTKTVPNVLSKNKTNVTTNNPMNLKTVEISFRETTCFPVFRISDMNSSTMKVIMMNHLQEDTKKISNRSTTETKSPEKSTSPTISQTHQSPTDEPSPPMLLTPSTTVTISPSTLSSPVTESTSLESSPETTLSPKRKKEPTKITTEKRAETSTENFTIAPEQKQLISGTAELPLDYDYEEEEATTESDSNELATRNLKQHHKNLKINMSNNLINSETTKQNEEATTNINDETIMDITEETSTKPTTTRRQKLTTQMLQQKIFSPTSIECGKQRKSSVLVIKLISERPCDLEDQVRQIKQRRLKHRPTKDNKIPMTNFTLF</sequence>
<dbReference type="KEGG" id="dci:113466955"/>
<dbReference type="Proteomes" id="UP000079169">
    <property type="component" value="Unplaced"/>
</dbReference>
<feature type="compositionally biased region" description="Polar residues" evidence="1">
    <location>
        <begin position="338"/>
        <end position="360"/>
    </location>
</feature>
<evidence type="ECO:0000313" key="3">
    <source>
        <dbReference type="RefSeq" id="XP_026678609.1"/>
    </source>
</evidence>
<evidence type="ECO:0000313" key="2">
    <source>
        <dbReference type="Proteomes" id="UP000079169"/>
    </source>
</evidence>
<dbReference type="RefSeq" id="XP_026678609.1">
    <property type="nucleotide sequence ID" value="XM_026822808.1"/>
</dbReference>
<feature type="compositionally biased region" description="Basic and acidic residues" evidence="1">
    <location>
        <begin position="481"/>
        <end position="492"/>
    </location>
</feature>
<dbReference type="STRING" id="121845.A0A3Q0IQN2"/>
<gene>
    <name evidence="3" type="primary">LOC113466955</name>
</gene>
<feature type="compositionally biased region" description="Polar residues" evidence="1">
    <location>
        <begin position="425"/>
        <end position="434"/>
    </location>
</feature>
<feature type="region of interest" description="Disordered" evidence="1">
    <location>
        <begin position="401"/>
        <end position="494"/>
    </location>
</feature>
<proteinExistence type="predicted"/>
<accession>A0A3Q0IQN2</accession>
<feature type="region of interest" description="Disordered" evidence="1">
    <location>
        <begin position="125"/>
        <end position="146"/>
    </location>
</feature>
<dbReference type="AlphaFoldDB" id="A0A3Q0IQN2"/>
<feature type="compositionally biased region" description="Low complexity" evidence="1">
    <location>
        <begin position="410"/>
        <end position="424"/>
    </location>
</feature>
<feature type="compositionally biased region" description="Low complexity" evidence="1">
    <location>
        <begin position="442"/>
        <end position="474"/>
    </location>
</feature>
<protein>
    <submittedName>
        <fullName evidence="3">Mucin-17-like</fullName>
    </submittedName>
</protein>
<feature type="region of interest" description="Disordered" evidence="1">
    <location>
        <begin position="337"/>
        <end position="360"/>
    </location>
</feature>
<dbReference type="GeneID" id="113466955"/>
<dbReference type="PaxDb" id="121845-A0A3Q0IQN2"/>
<reference evidence="3" key="1">
    <citation type="submission" date="2025-08" db="UniProtKB">
        <authorList>
            <consortium name="RefSeq"/>
        </authorList>
    </citation>
    <scope>IDENTIFICATION</scope>
</reference>
<organism evidence="2 3">
    <name type="scientific">Diaphorina citri</name>
    <name type="common">Asian citrus psyllid</name>
    <dbReference type="NCBI Taxonomy" id="121845"/>
    <lineage>
        <taxon>Eukaryota</taxon>
        <taxon>Metazoa</taxon>
        <taxon>Ecdysozoa</taxon>
        <taxon>Arthropoda</taxon>
        <taxon>Hexapoda</taxon>
        <taxon>Insecta</taxon>
        <taxon>Pterygota</taxon>
        <taxon>Neoptera</taxon>
        <taxon>Paraneoptera</taxon>
        <taxon>Hemiptera</taxon>
        <taxon>Sternorrhyncha</taxon>
        <taxon>Psylloidea</taxon>
        <taxon>Psyllidae</taxon>
        <taxon>Diaphorininae</taxon>
        <taxon>Diaphorina</taxon>
    </lineage>
</organism>